<dbReference type="PANTHER" id="PTHR19278:SF9">
    <property type="entry name" value="URIDINE 5'-MONOPHOSPHATE SYNTHASE"/>
    <property type="match status" value="1"/>
</dbReference>
<feature type="binding site" evidence="7">
    <location>
        <position position="147"/>
    </location>
    <ligand>
        <name>orotate</name>
        <dbReference type="ChEBI" id="CHEBI:30839"/>
    </ligand>
</feature>
<dbReference type="Proteomes" id="UP001238163">
    <property type="component" value="Unassembled WGS sequence"/>
</dbReference>
<evidence type="ECO:0000256" key="2">
    <source>
        <dbReference type="ARBA" id="ARBA00011971"/>
    </source>
</evidence>
<dbReference type="AlphaFoldDB" id="A0AAE3VGU2"/>
<comment type="function">
    <text evidence="7">Catalyzes the transfer of a ribosyl phosphate group from 5-phosphoribose 1-diphosphate to orotate, leading to the formation of orotidine monophosphate (OMP).</text>
</comment>
<dbReference type="InterPro" id="IPR000836">
    <property type="entry name" value="PRTase_dom"/>
</dbReference>
<dbReference type="CDD" id="cd06223">
    <property type="entry name" value="PRTases_typeI"/>
    <property type="match status" value="1"/>
</dbReference>
<dbReference type="EC" id="2.4.2.10" evidence="2 7"/>
<evidence type="ECO:0000256" key="4">
    <source>
        <dbReference type="ARBA" id="ARBA00022679"/>
    </source>
</evidence>
<dbReference type="GO" id="GO:0000287">
    <property type="term" value="F:magnesium ion binding"/>
    <property type="evidence" value="ECO:0007669"/>
    <property type="project" value="UniProtKB-UniRule"/>
</dbReference>
<keyword evidence="6 7" id="KW-0665">Pyrimidine biosynthesis</keyword>
<evidence type="ECO:0000256" key="6">
    <source>
        <dbReference type="ARBA" id="ARBA00022975"/>
    </source>
</evidence>
<feature type="binding site" description="in other chain" evidence="7">
    <location>
        <position position="24"/>
    </location>
    <ligand>
        <name>5-phospho-alpha-D-ribose 1-diphosphate</name>
        <dbReference type="ChEBI" id="CHEBI:58017"/>
        <note>ligand shared between dimeric partners</note>
    </ligand>
</feature>
<comment type="subunit">
    <text evidence="7">Homodimer.</text>
</comment>
<dbReference type="Gene3D" id="3.40.50.2020">
    <property type="match status" value="1"/>
</dbReference>
<dbReference type="GO" id="GO:0004588">
    <property type="term" value="F:orotate phosphoribosyltransferase activity"/>
    <property type="evidence" value="ECO:0007669"/>
    <property type="project" value="UniProtKB-UniRule"/>
</dbReference>
<dbReference type="SUPFAM" id="SSF53271">
    <property type="entry name" value="PRTase-like"/>
    <property type="match status" value="1"/>
</dbReference>
<protein>
    <recommendedName>
        <fullName evidence="2 7">Orotate phosphoribosyltransferase</fullName>
        <shortName evidence="7">OPRT</shortName>
        <shortName evidence="7">OPRTase</shortName>
        <ecNumber evidence="2 7">2.4.2.10</ecNumber>
    </recommendedName>
</protein>
<comment type="similarity">
    <text evidence="7">Belongs to the purine/pyrimidine phosphoribosyltransferase family. PyrE subfamily.</text>
</comment>
<feature type="domain" description="Phosphoribosyltransferase" evidence="8">
    <location>
        <begin position="63"/>
        <end position="150"/>
    </location>
</feature>
<dbReference type="NCBIfam" id="TIGR01367">
    <property type="entry name" value="pyrE_Therm"/>
    <property type="match status" value="1"/>
</dbReference>
<keyword evidence="3 7" id="KW-0328">Glycosyltransferase</keyword>
<dbReference type="PANTHER" id="PTHR19278">
    <property type="entry name" value="OROTATE PHOSPHORIBOSYLTRANSFERASE"/>
    <property type="match status" value="1"/>
</dbReference>
<dbReference type="InterPro" id="IPR023031">
    <property type="entry name" value="OPRT"/>
</dbReference>
<comment type="caution">
    <text evidence="9">The sequence shown here is derived from an EMBL/GenBank/DDBJ whole genome shotgun (WGS) entry which is preliminary data.</text>
</comment>
<evidence type="ECO:0000256" key="1">
    <source>
        <dbReference type="ARBA" id="ARBA00004889"/>
    </source>
</evidence>
<dbReference type="Pfam" id="PF00156">
    <property type="entry name" value="Pribosyltran"/>
    <property type="match status" value="1"/>
</dbReference>
<keyword evidence="5 7" id="KW-0460">Magnesium</keyword>
<dbReference type="EMBL" id="JAUSVL010000001">
    <property type="protein sequence ID" value="MDQ0290001.1"/>
    <property type="molecule type" value="Genomic_DNA"/>
</dbReference>
<comment type="cofactor">
    <cofactor evidence="7">
        <name>Mg(2+)</name>
        <dbReference type="ChEBI" id="CHEBI:18420"/>
    </cofactor>
</comment>
<dbReference type="InterPro" id="IPR006273">
    <property type="entry name" value="Orotate_PRibTrfase_bac"/>
</dbReference>
<evidence type="ECO:0000256" key="3">
    <source>
        <dbReference type="ARBA" id="ARBA00022676"/>
    </source>
</evidence>
<evidence type="ECO:0000259" key="8">
    <source>
        <dbReference type="Pfam" id="PF00156"/>
    </source>
</evidence>
<keyword evidence="10" id="KW-1185">Reference proteome</keyword>
<evidence type="ECO:0000313" key="10">
    <source>
        <dbReference type="Proteomes" id="UP001238163"/>
    </source>
</evidence>
<proteinExistence type="inferred from homology"/>
<sequence length="189" mass="20227">MKESEILQHLADTGALLTGHFQLRSGLHSDRYFQAAQVLQQTVIAAKLCAAMADGWRDAGVETVISPAIGGIIVGQEIGRSLGVKAIFAEKDEQSNLLLRRGFSLRAGERVLVAEDVITKGGRVQQTIDLVRQFGAVPVGVATMVDRSDGSVDFGIPLKSLIRLTLATYEPTACPMCKQGLPIDKPGSK</sequence>
<accession>A0AAE3VGU2</accession>
<feature type="binding site" description="in other chain" evidence="7">
    <location>
        <position position="91"/>
    </location>
    <ligand>
        <name>5-phospho-alpha-D-ribose 1-diphosphate</name>
        <dbReference type="ChEBI" id="CHEBI:58017"/>
        <note>ligand shared between dimeric partners</note>
    </ligand>
</feature>
<feature type="binding site" evidence="7">
    <location>
        <position position="119"/>
    </location>
    <ligand>
        <name>orotate</name>
        <dbReference type="ChEBI" id="CHEBI:30839"/>
    </ligand>
</feature>
<reference evidence="9" key="1">
    <citation type="submission" date="2023-07" db="EMBL/GenBank/DDBJ databases">
        <title>Genomic Encyclopedia of Type Strains, Phase IV (KMG-IV): sequencing the most valuable type-strain genomes for metagenomic binning, comparative biology and taxonomic classification.</title>
        <authorList>
            <person name="Goeker M."/>
        </authorList>
    </citation>
    <scope>NUCLEOTIDE SEQUENCE</scope>
    <source>
        <strain evidence="9">DSM 24202</strain>
    </source>
</reference>
<dbReference type="HAMAP" id="MF_01208">
    <property type="entry name" value="PyrE"/>
    <property type="match status" value="1"/>
</dbReference>
<comment type="pathway">
    <text evidence="1 7">Pyrimidine metabolism; UMP biosynthesis via de novo pathway; UMP from orotate: step 1/2.</text>
</comment>
<dbReference type="InterPro" id="IPR029057">
    <property type="entry name" value="PRTase-like"/>
</dbReference>
<comment type="caution">
    <text evidence="7">Lacks conserved residue(s) required for the propagation of feature annotation.</text>
</comment>
<keyword evidence="4 7" id="KW-0808">Transferase</keyword>
<comment type="catalytic activity">
    <reaction evidence="7">
        <text>orotidine 5'-phosphate + diphosphate = orotate + 5-phospho-alpha-D-ribose 1-diphosphate</text>
        <dbReference type="Rhea" id="RHEA:10380"/>
        <dbReference type="ChEBI" id="CHEBI:30839"/>
        <dbReference type="ChEBI" id="CHEBI:33019"/>
        <dbReference type="ChEBI" id="CHEBI:57538"/>
        <dbReference type="ChEBI" id="CHEBI:58017"/>
        <dbReference type="EC" id="2.4.2.10"/>
    </reaction>
</comment>
<evidence type="ECO:0000313" key="9">
    <source>
        <dbReference type="EMBL" id="MDQ0290001.1"/>
    </source>
</evidence>
<dbReference type="RefSeq" id="WP_307261434.1">
    <property type="nucleotide sequence ID" value="NZ_JAUSVL010000001.1"/>
</dbReference>
<evidence type="ECO:0000256" key="7">
    <source>
        <dbReference type="HAMAP-Rule" id="MF_01208"/>
    </source>
</evidence>
<name>A0AAE3VGU2_9BACT</name>
<dbReference type="GO" id="GO:0019856">
    <property type="term" value="P:pyrimidine nucleobase biosynthetic process"/>
    <property type="evidence" value="ECO:0007669"/>
    <property type="project" value="InterPro"/>
</dbReference>
<gene>
    <name evidence="7" type="primary">pyrE</name>
    <name evidence="9" type="ORF">J3R75_002108</name>
</gene>
<organism evidence="9 10">
    <name type="scientific">Oligosphaera ethanolica</name>
    <dbReference type="NCBI Taxonomy" id="760260"/>
    <lineage>
        <taxon>Bacteria</taxon>
        <taxon>Pseudomonadati</taxon>
        <taxon>Lentisphaerota</taxon>
        <taxon>Oligosphaeria</taxon>
        <taxon>Oligosphaerales</taxon>
        <taxon>Oligosphaeraceae</taxon>
        <taxon>Oligosphaera</taxon>
    </lineage>
</organism>
<feature type="binding site" description="in other chain" evidence="7">
    <location>
        <begin position="115"/>
        <end position="123"/>
    </location>
    <ligand>
        <name>5-phospho-alpha-D-ribose 1-diphosphate</name>
        <dbReference type="ChEBI" id="CHEBI:58017"/>
        <note>ligand shared between dimeric partners</note>
    </ligand>
</feature>
<dbReference type="GO" id="GO:0044205">
    <property type="term" value="P:'de novo' UMP biosynthetic process"/>
    <property type="evidence" value="ECO:0007669"/>
    <property type="project" value="UniProtKB-UniRule"/>
</dbReference>
<evidence type="ECO:0000256" key="5">
    <source>
        <dbReference type="ARBA" id="ARBA00022842"/>
    </source>
</evidence>